<dbReference type="Gene3D" id="2.130.10.10">
    <property type="entry name" value="YVTN repeat-like/Quinoprotein amine dehydrogenase"/>
    <property type="match status" value="3"/>
</dbReference>
<name>A0A6J5U8Y6_PRUAR</name>
<dbReference type="SUPFAM" id="SSF50998">
    <property type="entry name" value="Quinoprotein alcohol dehydrogenase-like"/>
    <property type="match status" value="1"/>
</dbReference>
<dbReference type="InterPro" id="IPR011044">
    <property type="entry name" value="Quino_amine_DH_bsu"/>
</dbReference>
<feature type="repeat" description="WD" evidence="3">
    <location>
        <begin position="894"/>
        <end position="928"/>
    </location>
</feature>
<evidence type="ECO:0000256" key="2">
    <source>
        <dbReference type="ARBA" id="ARBA00022737"/>
    </source>
</evidence>
<evidence type="ECO:0000256" key="4">
    <source>
        <dbReference type="SAM" id="MobiDB-lite"/>
    </source>
</evidence>
<keyword evidence="2" id="KW-0677">Repeat</keyword>
<dbReference type="Pfam" id="PF21889">
    <property type="entry name" value="TPR1-like_2nd"/>
    <property type="match status" value="1"/>
</dbReference>
<dbReference type="InterPro" id="IPR015943">
    <property type="entry name" value="WD40/YVTN_repeat-like_dom_sf"/>
</dbReference>
<dbReference type="EMBL" id="CAEKDK010000003">
    <property type="protein sequence ID" value="CAB4272831.1"/>
    <property type="molecule type" value="Genomic_DNA"/>
</dbReference>
<feature type="domain" description="CTLH" evidence="5">
    <location>
        <begin position="37"/>
        <end position="95"/>
    </location>
</feature>
<organism evidence="6 7">
    <name type="scientific">Prunus armeniaca</name>
    <name type="common">Apricot</name>
    <name type="synonym">Armeniaca vulgaris</name>
    <dbReference type="NCBI Taxonomy" id="36596"/>
    <lineage>
        <taxon>Eukaryota</taxon>
        <taxon>Viridiplantae</taxon>
        <taxon>Streptophyta</taxon>
        <taxon>Embryophyta</taxon>
        <taxon>Tracheophyta</taxon>
        <taxon>Spermatophyta</taxon>
        <taxon>Magnoliopsida</taxon>
        <taxon>eudicotyledons</taxon>
        <taxon>Gunneridae</taxon>
        <taxon>Pentapetalae</taxon>
        <taxon>rosids</taxon>
        <taxon>fabids</taxon>
        <taxon>Rosales</taxon>
        <taxon>Rosaceae</taxon>
        <taxon>Amygdaloideae</taxon>
        <taxon>Amygdaleae</taxon>
        <taxon>Prunus</taxon>
    </lineage>
</organism>
<dbReference type="Pfam" id="PF21359">
    <property type="entry name" value="zf_topless"/>
    <property type="match status" value="1"/>
</dbReference>
<feature type="compositionally biased region" description="Polar residues" evidence="4">
    <location>
        <begin position="265"/>
        <end position="275"/>
    </location>
</feature>
<dbReference type="InterPro" id="IPR027728">
    <property type="entry name" value="Topless_fam"/>
</dbReference>
<sequence length="1159" mass="127695">MTLLDRELVFLILQYLNEANEGKYKDTVHRLEKDSGYFFNMRYFEDCVNNGEWDEADSYLSGFCKVDESRYSTKIFFEIRKQKYLEALDRHDYARAVEILQKDLKVFSTINEERFKEMTLLLSLGNFRENEELSDYGDIKSARAVILTEVKKIIEASPLFCDKLQFPKLKNSRLSTLINQGLNWQHHLCNNPRPNADFKTLFSDHSCGHIACAPSPAINPIMGSIAKVRGSRKKKVGGFPPIHARGPCQPASAPLTTSLSGWTANPSSVPHQTVSARPRGLTVPNNAYSKHVSKKRSRPLGTPDKIHADTLHSSEDLPKTVIFSLSQGSAVKSMDFHPVQQTLLLVGTNIGNITIWEVGSRERLVSRNFEIWDLDACSMALQASVAFEYTASVNRVIWSPDGSHIGIGYSKSVVHIYSYHGADDLRNQLEIDAHVGEVNDLAFTHLNKQLCIITCGEDKTIKVWDAVTGNKLYSFEGHEAPVYSVCAQMKENTQFIFSTAIDGKIKAWLYDNLGSRVDYHAPGHSFTRIVNSTDGTRLFSCGTNKEGESYIVEWDETQGAVKRTYNGLGKRTLGVVQFDTTKNRFLAAGDEFQIKFWDMDNVNLLNATNADGGLPASPCLRFNKEGIMLAVSTNENGIKVLANADGVRLLRSIENRAVDASGMASENAVKGPIIGTFGASSSVHGTNNGVANGSQMSTVVGLNGDARSLDKNSRVAEELEKPKTWKLTEVNEPSLLRSIRLPDALNLIVRLIYANSGGSILALTHTGVHRLWKWQKNEQNVLGKATTTVPPLLWQPRSGILMMTNDIIDRNLEDSVPSCLALSNNDSYAVSASGGKISLFNTVTFKTLATFMPPPPAATFVAFHPVDNNIIAVGMEDSTIHLFHVPIDTVKYKIKGHQTRVTGLAFSTVLNVLVSSGADSQLCVWSLDGWAKQAGTFLQIPTGRVLTPLAQTRVQFHQDLIHLLVVHETQIAIYEASKLECLKKWVPRQSLAPITDATYSCDSESIYASLEDASVFVLTASTLRIRCRISSAAYIPSNPSARVYPAVVAAHPSEPNQFAVGLTDGGVVVMEPPESEETWGTMPPVENAGPSAGAAAGLDQQLRFDNRVLEELPTTEPEVIGAPILETAAAPRRCKTDYNRHAEKSVRFGLVRRASMAED</sequence>
<dbReference type="SMART" id="SM00320">
    <property type="entry name" value="WD40"/>
    <property type="match status" value="10"/>
</dbReference>
<feature type="region of interest" description="Disordered" evidence="4">
    <location>
        <begin position="265"/>
        <end position="286"/>
    </location>
</feature>
<feature type="repeat" description="WD" evidence="3">
    <location>
        <begin position="431"/>
        <end position="474"/>
    </location>
</feature>
<dbReference type="Proteomes" id="UP000507222">
    <property type="component" value="Unassembled WGS sequence"/>
</dbReference>
<dbReference type="GO" id="GO:0006355">
    <property type="term" value="P:regulation of DNA-templated transcription"/>
    <property type="evidence" value="ECO:0007669"/>
    <property type="project" value="InterPro"/>
</dbReference>
<evidence type="ECO:0000259" key="5">
    <source>
        <dbReference type="PROSITE" id="PS50897"/>
    </source>
</evidence>
<evidence type="ECO:0000313" key="6">
    <source>
        <dbReference type="EMBL" id="CAB4272831.1"/>
    </source>
</evidence>
<dbReference type="PROSITE" id="PS50082">
    <property type="entry name" value="WD_REPEATS_2"/>
    <property type="match status" value="2"/>
</dbReference>
<protein>
    <recommendedName>
        <fullName evidence="5">CTLH domain-containing protein</fullName>
    </recommendedName>
</protein>
<accession>A0A6J5U8Y6</accession>
<dbReference type="Pfam" id="PF00400">
    <property type="entry name" value="WD40"/>
    <property type="match status" value="3"/>
</dbReference>
<dbReference type="InterPro" id="IPR001680">
    <property type="entry name" value="WD40_rpt"/>
</dbReference>
<dbReference type="InterPro" id="IPR054080">
    <property type="entry name" value="TPR1-like_2nd"/>
</dbReference>
<evidence type="ECO:0000256" key="3">
    <source>
        <dbReference type="PROSITE-ProRule" id="PRU00221"/>
    </source>
</evidence>
<dbReference type="InterPro" id="IPR011047">
    <property type="entry name" value="Quinoprotein_ADH-like_sf"/>
</dbReference>
<reference evidence="6 7" key="1">
    <citation type="submission" date="2020-05" db="EMBL/GenBank/DDBJ databases">
        <authorList>
            <person name="Campoy J."/>
            <person name="Schneeberger K."/>
            <person name="Spophaly S."/>
        </authorList>
    </citation>
    <scope>NUCLEOTIDE SEQUENCE [LARGE SCALE GENOMIC DNA]</scope>
    <source>
        <strain evidence="6">PruArmRojPasFocal</strain>
    </source>
</reference>
<dbReference type="AlphaFoldDB" id="A0A6J5U8Y6"/>
<dbReference type="InterPro" id="IPR048419">
    <property type="entry name" value="Topless_Znf"/>
</dbReference>
<dbReference type="InterPro" id="IPR006595">
    <property type="entry name" value="CTLH_C"/>
</dbReference>
<keyword evidence="1 3" id="KW-0853">WD repeat</keyword>
<proteinExistence type="predicted"/>
<dbReference type="PROSITE" id="PS50897">
    <property type="entry name" value="CTLH"/>
    <property type="match status" value="1"/>
</dbReference>
<dbReference type="SUPFAM" id="SSF50978">
    <property type="entry name" value="WD40 repeat-like"/>
    <property type="match status" value="2"/>
</dbReference>
<gene>
    <name evidence="6" type="ORF">CURHAP_LOCUS19666</name>
</gene>
<dbReference type="PANTHER" id="PTHR44083:SF48">
    <property type="entry name" value="TOPLESS-RELATED PROTEIN 4"/>
    <property type="match status" value="1"/>
</dbReference>
<evidence type="ECO:0000256" key="1">
    <source>
        <dbReference type="ARBA" id="ARBA00022574"/>
    </source>
</evidence>
<dbReference type="PANTHER" id="PTHR44083">
    <property type="entry name" value="TOPLESS-RELATED PROTEIN 1-RELATED"/>
    <property type="match status" value="1"/>
</dbReference>
<dbReference type="PROSITE" id="PS50294">
    <property type="entry name" value="WD_REPEATS_REGION"/>
    <property type="match status" value="1"/>
</dbReference>
<dbReference type="InterPro" id="IPR036322">
    <property type="entry name" value="WD40_repeat_dom_sf"/>
</dbReference>
<evidence type="ECO:0000313" key="7">
    <source>
        <dbReference type="Proteomes" id="UP000507222"/>
    </source>
</evidence>
<dbReference type="SUPFAM" id="SSF50969">
    <property type="entry name" value="YVTN repeat-like/Quinoprotein amine dehydrogenase"/>
    <property type="match status" value="1"/>
</dbReference>
<dbReference type="SMART" id="SM00668">
    <property type="entry name" value="CTLH"/>
    <property type="match status" value="1"/>
</dbReference>